<name>A0A074YUB3_OPIVI</name>
<dbReference type="STRING" id="6198.A0A074YUB3"/>
<proteinExistence type="predicted"/>
<evidence type="ECO:0000256" key="1">
    <source>
        <dbReference type="SAM" id="MobiDB-lite"/>
    </source>
</evidence>
<dbReference type="RefSeq" id="XP_009177867.1">
    <property type="nucleotide sequence ID" value="XM_009179603.1"/>
</dbReference>
<dbReference type="GeneID" id="20330259"/>
<keyword evidence="3" id="KW-1185">Reference proteome</keyword>
<dbReference type="CTD" id="20330259"/>
<dbReference type="KEGG" id="ovi:T265_16094"/>
<dbReference type="EMBL" id="KL602003">
    <property type="protein sequence ID" value="KER18386.1"/>
    <property type="molecule type" value="Genomic_DNA"/>
</dbReference>
<sequence>MRQAKVNPSDADQVLTSIRPCNTTPPSKEGSPIKGQGILCAIKKSPSRELPNGQLCRDLESHKKYNGDTVIPVRKAASA</sequence>
<organism evidence="2 3">
    <name type="scientific">Opisthorchis viverrini</name>
    <name type="common">Southeast Asian liver fluke</name>
    <dbReference type="NCBI Taxonomy" id="6198"/>
    <lineage>
        <taxon>Eukaryota</taxon>
        <taxon>Metazoa</taxon>
        <taxon>Spiralia</taxon>
        <taxon>Lophotrochozoa</taxon>
        <taxon>Platyhelminthes</taxon>
        <taxon>Trematoda</taxon>
        <taxon>Digenea</taxon>
        <taxon>Opisthorchiida</taxon>
        <taxon>Opisthorchiata</taxon>
        <taxon>Opisthorchiidae</taxon>
        <taxon>Opisthorchis</taxon>
    </lineage>
</organism>
<gene>
    <name evidence="2" type="ORF">T265_16094</name>
</gene>
<protein>
    <submittedName>
        <fullName evidence="2">Uncharacterized protein</fullName>
    </submittedName>
</protein>
<evidence type="ECO:0000313" key="2">
    <source>
        <dbReference type="EMBL" id="KER18386.1"/>
    </source>
</evidence>
<feature type="compositionally biased region" description="Polar residues" evidence="1">
    <location>
        <begin position="14"/>
        <end position="26"/>
    </location>
</feature>
<dbReference type="AlphaFoldDB" id="A0A074YUB3"/>
<dbReference type="Proteomes" id="UP000054324">
    <property type="component" value="Unassembled WGS sequence"/>
</dbReference>
<reference evidence="2 3" key="1">
    <citation type="submission" date="2013-11" db="EMBL/GenBank/DDBJ databases">
        <title>Opisthorchis viverrini - life in the bile duct.</title>
        <authorList>
            <person name="Young N.D."/>
            <person name="Nagarajan N."/>
            <person name="Lin S.J."/>
            <person name="Korhonen P.K."/>
            <person name="Jex A.R."/>
            <person name="Hall R.S."/>
            <person name="Safavi-Hemami H."/>
            <person name="Kaewkong W."/>
            <person name="Bertrand D."/>
            <person name="Gao S."/>
            <person name="Seet Q."/>
            <person name="Wongkham S."/>
            <person name="Teh B.T."/>
            <person name="Wongkham C."/>
            <person name="Intapan P.M."/>
            <person name="Maleewong W."/>
            <person name="Yang X."/>
            <person name="Hu M."/>
            <person name="Wang Z."/>
            <person name="Hofmann A."/>
            <person name="Sternberg P.W."/>
            <person name="Tan P."/>
            <person name="Wang J."/>
            <person name="Gasser R.B."/>
        </authorList>
    </citation>
    <scope>NUCLEOTIDE SEQUENCE [LARGE SCALE GENOMIC DNA]</scope>
</reference>
<evidence type="ECO:0000313" key="3">
    <source>
        <dbReference type="Proteomes" id="UP000054324"/>
    </source>
</evidence>
<feature type="region of interest" description="Disordered" evidence="1">
    <location>
        <begin position="1"/>
        <end position="34"/>
    </location>
</feature>
<accession>A0A074YUB3</accession>
<feature type="non-terminal residue" evidence="2">
    <location>
        <position position="79"/>
    </location>
</feature>